<reference evidence="2" key="2">
    <citation type="submission" date="2007-03" db="EMBL/GenBank/DDBJ databases">
        <authorList>
            <consortium name="The International Medicago Genome Annotation Group"/>
        </authorList>
    </citation>
    <scope>NUCLEOTIDE SEQUENCE</scope>
</reference>
<organism evidence="2">
    <name type="scientific">Medicago truncatula</name>
    <name type="common">Barrel medic</name>
    <name type="synonym">Medicago tribuloides</name>
    <dbReference type="NCBI Taxonomy" id="3880"/>
    <lineage>
        <taxon>Eukaryota</taxon>
        <taxon>Viridiplantae</taxon>
        <taxon>Streptophyta</taxon>
        <taxon>Embryophyta</taxon>
        <taxon>Tracheophyta</taxon>
        <taxon>Spermatophyta</taxon>
        <taxon>Magnoliopsida</taxon>
        <taxon>eudicotyledons</taxon>
        <taxon>Gunneridae</taxon>
        <taxon>Pentapetalae</taxon>
        <taxon>rosids</taxon>
        <taxon>fabids</taxon>
        <taxon>Fabales</taxon>
        <taxon>Fabaceae</taxon>
        <taxon>Papilionoideae</taxon>
        <taxon>50 kb inversion clade</taxon>
        <taxon>NPAAA clade</taxon>
        <taxon>Hologalegina</taxon>
        <taxon>IRL clade</taxon>
        <taxon>Trifolieae</taxon>
        <taxon>Medicago</taxon>
    </lineage>
</organism>
<dbReference type="EMBL" id="AC150776">
    <property type="protein sequence ID" value="ABD32902.1"/>
    <property type="molecule type" value="Genomic_DNA"/>
</dbReference>
<feature type="region of interest" description="Disordered" evidence="1">
    <location>
        <begin position="1"/>
        <end position="32"/>
    </location>
</feature>
<gene>
    <name evidence="2" type="ORF">MtrDRAFT_AC150776g16v2</name>
</gene>
<name>Q2HT90_MEDTR</name>
<evidence type="ECO:0000256" key="1">
    <source>
        <dbReference type="SAM" id="MobiDB-lite"/>
    </source>
</evidence>
<sequence length="63" mass="7713">MSTVFREREREVQIKMEGEGEEEEEKENEGRRHCGKIEELASLWMKFQMTYIYRDEMHILAMN</sequence>
<reference evidence="2" key="1">
    <citation type="submission" date="2005-01" db="EMBL/GenBank/DDBJ databases">
        <authorList>
            <person name="Town C.D."/>
        </authorList>
    </citation>
    <scope>NUCLEOTIDE SEQUENCE</scope>
</reference>
<proteinExistence type="predicted"/>
<protein>
    <submittedName>
        <fullName evidence="2">Uncharacterized protein</fullName>
    </submittedName>
</protein>
<accession>Q2HT90</accession>
<dbReference type="AlphaFoldDB" id="Q2HT90"/>
<evidence type="ECO:0000313" key="2">
    <source>
        <dbReference type="EMBL" id="ABD32902.1"/>
    </source>
</evidence>
<feature type="compositionally biased region" description="Basic and acidic residues" evidence="1">
    <location>
        <begin position="1"/>
        <end position="18"/>
    </location>
</feature>